<dbReference type="InterPro" id="IPR001128">
    <property type="entry name" value="Cyt_P450"/>
</dbReference>
<protein>
    <recommendedName>
        <fullName evidence="10">Cytochrome P450</fullName>
    </recommendedName>
</protein>
<dbReference type="Gene3D" id="1.10.630.10">
    <property type="entry name" value="Cytochrome P450"/>
    <property type="match status" value="1"/>
</dbReference>
<dbReference type="PANTHER" id="PTHR24304:SF2">
    <property type="entry name" value="24-HYDROXYCHOLESTEROL 7-ALPHA-HYDROXYLASE"/>
    <property type="match status" value="1"/>
</dbReference>
<dbReference type="InterPro" id="IPR002403">
    <property type="entry name" value="Cyt_P450_E_grp-IV"/>
</dbReference>
<feature type="transmembrane region" description="Helical" evidence="7">
    <location>
        <begin position="19"/>
        <end position="39"/>
    </location>
</feature>
<dbReference type="OrthoDB" id="3366823at2759"/>
<keyword evidence="7" id="KW-0812">Transmembrane</keyword>
<evidence type="ECO:0000256" key="6">
    <source>
        <dbReference type="PIRSR" id="PIRSR602403-1"/>
    </source>
</evidence>
<dbReference type="InterPro" id="IPR050529">
    <property type="entry name" value="CYP450_sterol_14alpha_dmase"/>
</dbReference>
<feature type="binding site" description="axial binding residue" evidence="6">
    <location>
        <position position="508"/>
    </location>
    <ligand>
        <name>heme</name>
        <dbReference type="ChEBI" id="CHEBI:30413"/>
    </ligand>
    <ligandPart>
        <name>Fe</name>
        <dbReference type="ChEBI" id="CHEBI:18248"/>
    </ligandPart>
</feature>
<evidence type="ECO:0000256" key="7">
    <source>
        <dbReference type="SAM" id="Phobius"/>
    </source>
</evidence>
<dbReference type="GO" id="GO:0005506">
    <property type="term" value="F:iron ion binding"/>
    <property type="evidence" value="ECO:0007669"/>
    <property type="project" value="InterPro"/>
</dbReference>
<proteinExistence type="inferred from homology"/>
<evidence type="ECO:0008006" key="10">
    <source>
        <dbReference type="Google" id="ProtNLM"/>
    </source>
</evidence>
<dbReference type="CDD" id="cd11040">
    <property type="entry name" value="CYP7_CYP8-like"/>
    <property type="match status" value="1"/>
</dbReference>
<keyword evidence="7" id="KW-1133">Transmembrane helix</keyword>
<evidence type="ECO:0000256" key="4">
    <source>
        <dbReference type="ARBA" id="ARBA00022723"/>
    </source>
</evidence>
<evidence type="ECO:0000256" key="3">
    <source>
        <dbReference type="ARBA" id="ARBA00022617"/>
    </source>
</evidence>
<reference evidence="8 9" key="1">
    <citation type="submission" date="2019-07" db="EMBL/GenBank/DDBJ databases">
        <title>Finished genome of Venturia effusa.</title>
        <authorList>
            <person name="Young C.A."/>
            <person name="Cox M.P."/>
            <person name="Ganley A.R.D."/>
            <person name="David W.J."/>
        </authorList>
    </citation>
    <scope>NUCLEOTIDE SEQUENCE [LARGE SCALE GENOMIC DNA]</scope>
    <source>
        <strain evidence="9">albino</strain>
    </source>
</reference>
<dbReference type="GO" id="GO:0016705">
    <property type="term" value="F:oxidoreductase activity, acting on paired donors, with incorporation or reduction of molecular oxygen"/>
    <property type="evidence" value="ECO:0007669"/>
    <property type="project" value="InterPro"/>
</dbReference>
<evidence type="ECO:0000256" key="1">
    <source>
        <dbReference type="ARBA" id="ARBA00001971"/>
    </source>
</evidence>
<evidence type="ECO:0000313" key="9">
    <source>
        <dbReference type="Proteomes" id="UP000316270"/>
    </source>
</evidence>
<accession>A0A517LJY0</accession>
<keyword evidence="5 6" id="KW-0408">Iron</keyword>
<evidence type="ECO:0000313" key="8">
    <source>
        <dbReference type="EMBL" id="QDS75955.1"/>
    </source>
</evidence>
<comment type="cofactor">
    <cofactor evidence="1 6">
        <name>heme</name>
        <dbReference type="ChEBI" id="CHEBI:30413"/>
    </cofactor>
</comment>
<name>A0A517LJY0_9PEZI</name>
<dbReference type="SUPFAM" id="SSF48264">
    <property type="entry name" value="Cytochrome P450"/>
    <property type="match status" value="1"/>
</dbReference>
<dbReference type="STRING" id="50376.A0A517LJY0"/>
<dbReference type="InterPro" id="IPR036396">
    <property type="entry name" value="Cyt_P450_sf"/>
</dbReference>
<organism evidence="8 9">
    <name type="scientific">Venturia effusa</name>
    <dbReference type="NCBI Taxonomy" id="50376"/>
    <lineage>
        <taxon>Eukaryota</taxon>
        <taxon>Fungi</taxon>
        <taxon>Dikarya</taxon>
        <taxon>Ascomycota</taxon>
        <taxon>Pezizomycotina</taxon>
        <taxon>Dothideomycetes</taxon>
        <taxon>Pleosporomycetidae</taxon>
        <taxon>Venturiales</taxon>
        <taxon>Venturiaceae</taxon>
        <taxon>Venturia</taxon>
    </lineage>
</organism>
<dbReference type="PRINTS" id="PR00465">
    <property type="entry name" value="EP450IV"/>
</dbReference>
<sequence>MAVFHGTNLSIITALPTPIVILALPLASIALLLTITRLYTNRRYKRALAAHLHRSPDLKNDAFPPPQIPYTIPFLGSALDFLAPKPGLFWSNLFKTHPRETGACTLLLGGEVAHILFSPTAVQALLKNRELSSDETKGKILERSMGIPVEDVRIFHGLDGKNQRRDWKGEGRAEEDPLHLAEKVNLDTLMKTEAVNELTSEFTHAFGEQLDRSFEQLEGHVGLVAWIKSAMFRASGMSFMGTRVFEEIPDYEQQFWDFDRVMLGLYFGLPRFVTPSAYRVRDSIVSSLERFHETLQAEGKEKPVDPEGEVVWEPTYGSRANRARQRLYQTLKLSNRGRAGLDLGFTFGLSSNAIPATCWMLLHILNPHGPPDLLPRVLAELKTATLASGNLNISILCGLPLLTSIFHEIMRMYGDILVTREIHQPVTLPLDEIKEFPRSVLLSGGSRVMAPTWLGHYDPASWDAPDHPASEFYAERFLTTNPETGKDMFTLSGRAGKFFPFGGGKSICPGRVFAKQEVLGAVGIVLTRFECEAVEFCDDDGKKRSTFPGLRDAYGGTGVMSMEGDLRVKVTRIV</sequence>
<keyword evidence="7" id="KW-0472">Membrane</keyword>
<gene>
    <name evidence="8" type="ORF">FKW77_003373</name>
</gene>
<evidence type="ECO:0000256" key="2">
    <source>
        <dbReference type="ARBA" id="ARBA00010617"/>
    </source>
</evidence>
<evidence type="ECO:0000256" key="5">
    <source>
        <dbReference type="ARBA" id="ARBA00023004"/>
    </source>
</evidence>
<keyword evidence="9" id="KW-1185">Reference proteome</keyword>
<comment type="similarity">
    <text evidence="2">Belongs to the cytochrome P450 family.</text>
</comment>
<dbReference type="GO" id="GO:0008395">
    <property type="term" value="F:steroid hydroxylase activity"/>
    <property type="evidence" value="ECO:0007669"/>
    <property type="project" value="TreeGrafter"/>
</dbReference>
<dbReference type="EMBL" id="CP042198">
    <property type="protein sequence ID" value="QDS75955.1"/>
    <property type="molecule type" value="Genomic_DNA"/>
</dbReference>
<dbReference type="PANTHER" id="PTHR24304">
    <property type="entry name" value="CYTOCHROME P450 FAMILY 7"/>
    <property type="match status" value="1"/>
</dbReference>
<keyword evidence="3 6" id="KW-0349">Heme</keyword>
<dbReference type="Proteomes" id="UP000316270">
    <property type="component" value="Chromosome 14"/>
</dbReference>
<dbReference type="Pfam" id="PF00067">
    <property type="entry name" value="p450"/>
    <property type="match status" value="1"/>
</dbReference>
<keyword evidence="4 6" id="KW-0479">Metal-binding</keyword>
<dbReference type="GO" id="GO:0020037">
    <property type="term" value="F:heme binding"/>
    <property type="evidence" value="ECO:0007669"/>
    <property type="project" value="InterPro"/>
</dbReference>
<dbReference type="AlphaFoldDB" id="A0A517LJY0"/>